<dbReference type="InterPro" id="IPR023335">
    <property type="entry name" value="ATP12_ortho_dom_sf"/>
</dbReference>
<dbReference type="Gene3D" id="1.10.3580.10">
    <property type="entry name" value="ATP12 ATPase"/>
    <property type="match status" value="1"/>
</dbReference>
<dbReference type="FunCoup" id="Q758A0">
    <property type="interactions" value="711"/>
</dbReference>
<evidence type="ECO:0000313" key="7">
    <source>
        <dbReference type="Proteomes" id="UP000000591"/>
    </source>
</evidence>
<evidence type="ECO:0000256" key="4">
    <source>
        <dbReference type="ARBA" id="ARBA00023128"/>
    </source>
</evidence>
<comment type="subcellular location">
    <subcellularLocation>
        <location evidence="1">Mitochondrion</location>
    </subcellularLocation>
</comment>
<keyword evidence="4" id="KW-0496">Mitochondrion</keyword>
<dbReference type="InParanoid" id="Q758A0"/>
<dbReference type="Proteomes" id="UP000000591">
    <property type="component" value="Chromosome V"/>
</dbReference>
<dbReference type="OMA" id="QGWVMGL"/>
<proteinExistence type="inferred from homology"/>
<evidence type="ECO:0000256" key="5">
    <source>
        <dbReference type="ARBA" id="ARBA00023186"/>
    </source>
</evidence>
<comment type="similarity">
    <text evidence="2">Belongs to the ATP12 family.</text>
</comment>
<keyword evidence="7" id="KW-1185">Reference proteome</keyword>
<reference evidence="6 7" key="1">
    <citation type="journal article" date="2004" name="Science">
        <title>The Ashbya gossypii genome as a tool for mapping the ancient Saccharomyces cerevisiae genome.</title>
        <authorList>
            <person name="Dietrich F.S."/>
            <person name="Voegeli S."/>
            <person name="Brachat S."/>
            <person name="Lerch A."/>
            <person name="Gates K."/>
            <person name="Steiner S."/>
            <person name="Mohr C."/>
            <person name="Pohlmann R."/>
            <person name="Luedi P."/>
            <person name="Choi S."/>
            <person name="Wing R.A."/>
            <person name="Flavier A."/>
            <person name="Gaffney T.D."/>
            <person name="Philippsen P."/>
        </authorList>
    </citation>
    <scope>NUCLEOTIDE SEQUENCE [LARGE SCALE GENOMIC DNA]</scope>
    <source>
        <strain evidence="7">ATCC 10895 / CBS 109.51 / FGSC 9923 / NRRL Y-1056</strain>
    </source>
</reference>
<dbReference type="SUPFAM" id="SSF160909">
    <property type="entry name" value="ATP12-like"/>
    <property type="match status" value="1"/>
</dbReference>
<sequence length="322" mass="35588">MRSLRFVQLHRHLAVLGRARCRVYSSATAAPLGVDKTSENNLQTETNRLAKTFTKFWDKVDLAREGGHVTVHIDGKPVRTPLGSPLRVDERRGILAHMLREEWAGLTSLAVKPYSLPLTSLVSRCIDLETVSAPGCHPDTVAKVGGDRSAISQGLLRYLDTDTLLCFSPRSEFEGALRKAQDEMYKPIIAGVETLLAEVSGKPVSLRCLDADVHGLRGNVQSEDTRAAAGKYMDNLSVWDFAVFEKVVLTTKSFICGILLLQNKIGKAAPALKLSTEEIARAATLETIYQVERWGEVEDTHDVNHRDIRRNINAAAVVAYRE</sequence>
<dbReference type="STRING" id="284811.Q758A0"/>
<keyword evidence="3" id="KW-0809">Transit peptide</keyword>
<gene>
    <name evidence="6" type="ORF">AGOS_AEL140C</name>
</gene>
<dbReference type="AlphaFoldDB" id="Q758A0"/>
<evidence type="ECO:0000256" key="1">
    <source>
        <dbReference type="ARBA" id="ARBA00004173"/>
    </source>
</evidence>
<dbReference type="GeneID" id="4620908"/>
<protein>
    <submittedName>
        <fullName evidence="6">AEL140Cp</fullName>
    </submittedName>
</protein>
<reference evidence="7" key="2">
    <citation type="journal article" date="2013" name="G3 (Bethesda)">
        <title>Genomes of Ashbya fungi isolated from insects reveal four mating-type loci, numerous translocations, lack of transposons, and distinct gene duplications.</title>
        <authorList>
            <person name="Dietrich F.S."/>
            <person name="Voegeli S."/>
            <person name="Kuo S."/>
            <person name="Philippsen P."/>
        </authorList>
    </citation>
    <scope>GENOME REANNOTATION</scope>
    <source>
        <strain evidence="7">ATCC 10895 / CBS 109.51 / FGSC 9923 / NRRL Y-1056</strain>
    </source>
</reference>
<dbReference type="EMBL" id="AE016818">
    <property type="protein sequence ID" value="AAS52545.1"/>
    <property type="molecule type" value="Genomic_DNA"/>
</dbReference>
<organism evidence="6 7">
    <name type="scientific">Eremothecium gossypii (strain ATCC 10895 / CBS 109.51 / FGSC 9923 / NRRL Y-1056)</name>
    <name type="common">Yeast</name>
    <name type="synonym">Ashbya gossypii</name>
    <dbReference type="NCBI Taxonomy" id="284811"/>
    <lineage>
        <taxon>Eukaryota</taxon>
        <taxon>Fungi</taxon>
        <taxon>Dikarya</taxon>
        <taxon>Ascomycota</taxon>
        <taxon>Saccharomycotina</taxon>
        <taxon>Saccharomycetes</taxon>
        <taxon>Saccharomycetales</taxon>
        <taxon>Saccharomycetaceae</taxon>
        <taxon>Eremothecium</taxon>
    </lineage>
</organism>
<dbReference type="eggNOG" id="KOG3015">
    <property type="taxonomic scope" value="Eukaryota"/>
</dbReference>
<dbReference type="GO" id="GO:0005739">
    <property type="term" value="C:mitochondrion"/>
    <property type="evidence" value="ECO:0000318"/>
    <property type="project" value="GO_Central"/>
</dbReference>
<dbReference type="Gene3D" id="3.30.2180.10">
    <property type="entry name" value="ATP12-like"/>
    <property type="match status" value="1"/>
</dbReference>
<dbReference type="PANTHER" id="PTHR21013">
    <property type="entry name" value="ATP SYNTHASE MITOCHONDRIAL F1 COMPLEX ASSEMBLY FACTOR 2/ATP12 PROTEIN, MITOCHONDRIAL PRECURSOR"/>
    <property type="match status" value="1"/>
</dbReference>
<dbReference type="GO" id="GO:0033615">
    <property type="term" value="P:mitochondrial proton-transporting ATP synthase complex assembly"/>
    <property type="evidence" value="ECO:0000318"/>
    <property type="project" value="GO_Central"/>
</dbReference>
<name>Q758A0_EREGS</name>
<dbReference type="HOGENOM" id="CLU_047893_1_2_1"/>
<evidence type="ECO:0000313" key="6">
    <source>
        <dbReference type="EMBL" id="AAS52545.1"/>
    </source>
</evidence>
<dbReference type="OrthoDB" id="5322896at2759"/>
<dbReference type="InterPro" id="IPR011419">
    <property type="entry name" value="ATP12_ATP_synth-F1-assembly"/>
</dbReference>
<dbReference type="InterPro" id="IPR042272">
    <property type="entry name" value="ATP12_ATP_synth-F1-assembly_N"/>
</dbReference>
<dbReference type="PANTHER" id="PTHR21013:SF10">
    <property type="entry name" value="ATP SYNTHASE MITOCHONDRIAL F1 COMPLEX ASSEMBLY FACTOR 2"/>
    <property type="match status" value="1"/>
</dbReference>
<evidence type="ECO:0000256" key="2">
    <source>
        <dbReference type="ARBA" id="ARBA00008231"/>
    </source>
</evidence>
<accession>Q758A0</accession>
<keyword evidence="5" id="KW-0143">Chaperone</keyword>
<dbReference type="Pfam" id="PF07542">
    <property type="entry name" value="ATP12"/>
    <property type="match status" value="1"/>
</dbReference>
<dbReference type="KEGG" id="ago:AGOS_AEL140C"/>
<evidence type="ECO:0000256" key="3">
    <source>
        <dbReference type="ARBA" id="ARBA00022946"/>
    </source>
</evidence>
<dbReference type="RefSeq" id="NP_984721.1">
    <property type="nucleotide sequence ID" value="NM_210075.1"/>
</dbReference>